<reference evidence="2" key="3">
    <citation type="submission" date="2015-02" db="UniProtKB">
        <authorList>
            <consortium name="EnsemblProtists"/>
        </authorList>
    </citation>
    <scope>IDENTIFICATION</scope>
    <source>
        <strain evidence="2">DAOM BR144</strain>
    </source>
</reference>
<dbReference type="AlphaFoldDB" id="K3W9I2"/>
<dbReference type="VEuPathDB" id="FungiDB:PYU1_G001623"/>
<dbReference type="InterPro" id="IPR036397">
    <property type="entry name" value="RNaseH_sf"/>
</dbReference>
<dbReference type="PANTHER" id="PTHR46564">
    <property type="entry name" value="TRANSPOSASE"/>
    <property type="match status" value="1"/>
</dbReference>
<dbReference type="InParanoid" id="K3W9I2"/>
<dbReference type="InterPro" id="IPR038717">
    <property type="entry name" value="Tc1-like_DDE_dom"/>
</dbReference>
<reference evidence="3" key="2">
    <citation type="submission" date="2010-04" db="EMBL/GenBank/DDBJ databases">
        <authorList>
            <person name="Buell R."/>
            <person name="Hamilton J."/>
            <person name="Hostetler J."/>
        </authorList>
    </citation>
    <scope>NUCLEOTIDE SEQUENCE [LARGE SCALE GENOMIC DNA]</scope>
    <source>
        <strain evidence="3">DAOM:BR144</strain>
    </source>
</reference>
<dbReference type="NCBIfam" id="NF033545">
    <property type="entry name" value="transpos_IS630"/>
    <property type="match status" value="1"/>
</dbReference>
<dbReference type="InterPro" id="IPR047655">
    <property type="entry name" value="Transpos_IS630-like"/>
</dbReference>
<sequence length="308" mass="34778">MRAQADRNACFRLRSKGFTLAQIAHALDICARTVQRWLKGESAAARPLNRNHTRKFTSLQEERLIEFFLDENTSRLRDGVAFAAQSFNLCVSERTLGPILHRHRLSFKRAVSAYHEADRARQQVFLANLPRDSTKSWIALDEAAFFLNHSRKYAWSKRGTPAVVDRPSNRGRMHSLILTTSPDGVVDWRLIQGSVDSLRFHAFLSGLPGDTNVLLDNCATHHASHVLVKQGKTTVSQVARSKQMTLNYLPPYSPQLNPVELCFNLIRTHVNRTAPRTLGSLHKCIQTAIRGLTPAVCRSMFRKCLLIG</sequence>
<evidence type="ECO:0000313" key="2">
    <source>
        <dbReference type="EnsemblProtists" id="PYU1_T001623"/>
    </source>
</evidence>
<evidence type="ECO:0000259" key="1">
    <source>
        <dbReference type="Pfam" id="PF13358"/>
    </source>
</evidence>
<dbReference type="GO" id="GO:0003676">
    <property type="term" value="F:nucleic acid binding"/>
    <property type="evidence" value="ECO:0007669"/>
    <property type="project" value="InterPro"/>
</dbReference>
<dbReference type="InterPro" id="IPR009057">
    <property type="entry name" value="Homeodomain-like_sf"/>
</dbReference>
<protein>
    <recommendedName>
        <fullName evidence="1">Tc1-like transposase DDE domain-containing protein</fullName>
    </recommendedName>
</protein>
<feature type="domain" description="Tc1-like transposase DDE" evidence="1">
    <location>
        <begin position="139"/>
        <end position="273"/>
    </location>
</feature>
<dbReference type="Pfam" id="PF13358">
    <property type="entry name" value="DDE_3"/>
    <property type="match status" value="1"/>
</dbReference>
<dbReference type="Proteomes" id="UP000019132">
    <property type="component" value="Unassembled WGS sequence"/>
</dbReference>
<dbReference type="PANTHER" id="PTHR46564:SF1">
    <property type="entry name" value="TRANSPOSASE"/>
    <property type="match status" value="1"/>
</dbReference>
<reference evidence="3" key="1">
    <citation type="journal article" date="2010" name="Genome Biol.">
        <title>Genome sequence of the necrotrophic plant pathogen Pythium ultimum reveals original pathogenicity mechanisms and effector repertoire.</title>
        <authorList>
            <person name="Levesque C.A."/>
            <person name="Brouwer H."/>
            <person name="Cano L."/>
            <person name="Hamilton J.P."/>
            <person name="Holt C."/>
            <person name="Huitema E."/>
            <person name="Raffaele S."/>
            <person name="Robideau G.P."/>
            <person name="Thines M."/>
            <person name="Win J."/>
            <person name="Zerillo M.M."/>
            <person name="Beakes G.W."/>
            <person name="Boore J.L."/>
            <person name="Busam D."/>
            <person name="Dumas B."/>
            <person name="Ferriera S."/>
            <person name="Fuerstenberg S.I."/>
            <person name="Gachon C.M."/>
            <person name="Gaulin E."/>
            <person name="Govers F."/>
            <person name="Grenville-Briggs L."/>
            <person name="Horner N."/>
            <person name="Hostetler J."/>
            <person name="Jiang R.H."/>
            <person name="Johnson J."/>
            <person name="Krajaejun T."/>
            <person name="Lin H."/>
            <person name="Meijer H.J."/>
            <person name="Moore B."/>
            <person name="Morris P."/>
            <person name="Phuntmart V."/>
            <person name="Puiu D."/>
            <person name="Shetty J."/>
            <person name="Stajich J.E."/>
            <person name="Tripathy S."/>
            <person name="Wawra S."/>
            <person name="van West P."/>
            <person name="Whitty B.R."/>
            <person name="Coutinho P.M."/>
            <person name="Henrissat B."/>
            <person name="Martin F."/>
            <person name="Thomas P.D."/>
            <person name="Tyler B.M."/>
            <person name="De Vries R.P."/>
            <person name="Kamoun S."/>
            <person name="Yandell M."/>
            <person name="Tisserat N."/>
            <person name="Buell C.R."/>
        </authorList>
    </citation>
    <scope>NUCLEOTIDE SEQUENCE</scope>
    <source>
        <strain evidence="3">DAOM:BR144</strain>
    </source>
</reference>
<evidence type="ECO:0000313" key="3">
    <source>
        <dbReference type="Proteomes" id="UP000019132"/>
    </source>
</evidence>
<organism evidence="2 3">
    <name type="scientific">Globisporangium ultimum (strain ATCC 200006 / CBS 805.95 / DAOM BR144)</name>
    <name type="common">Pythium ultimum</name>
    <dbReference type="NCBI Taxonomy" id="431595"/>
    <lineage>
        <taxon>Eukaryota</taxon>
        <taxon>Sar</taxon>
        <taxon>Stramenopiles</taxon>
        <taxon>Oomycota</taxon>
        <taxon>Peronosporomycetes</taxon>
        <taxon>Pythiales</taxon>
        <taxon>Pythiaceae</taxon>
        <taxon>Globisporangium</taxon>
    </lineage>
</organism>
<dbReference type="Gene3D" id="3.30.420.10">
    <property type="entry name" value="Ribonuclease H-like superfamily/Ribonuclease H"/>
    <property type="match status" value="1"/>
</dbReference>
<dbReference type="SUPFAM" id="SSF46689">
    <property type="entry name" value="Homeodomain-like"/>
    <property type="match status" value="1"/>
</dbReference>
<dbReference type="STRING" id="431595.K3W9I2"/>
<proteinExistence type="predicted"/>
<dbReference type="EnsemblProtists" id="PYU1_T001623">
    <property type="protein sequence ID" value="PYU1_T001623"/>
    <property type="gene ID" value="PYU1_G001623"/>
</dbReference>
<dbReference type="EMBL" id="GL376626">
    <property type="status" value="NOT_ANNOTATED_CDS"/>
    <property type="molecule type" value="Genomic_DNA"/>
</dbReference>
<dbReference type="eggNOG" id="ENOG502RW1Q">
    <property type="taxonomic scope" value="Eukaryota"/>
</dbReference>
<name>K3W9I2_GLOUD</name>
<accession>K3W9I2</accession>
<keyword evidence="3" id="KW-1185">Reference proteome</keyword>
<dbReference type="HOGENOM" id="CLU_1080084_0_0_1"/>